<dbReference type="GO" id="GO:0000976">
    <property type="term" value="F:transcription cis-regulatory region binding"/>
    <property type="evidence" value="ECO:0007669"/>
    <property type="project" value="TreeGrafter"/>
</dbReference>
<dbReference type="Gene3D" id="1.10.260.40">
    <property type="entry name" value="lambda repressor-like DNA-binding domains"/>
    <property type="match status" value="1"/>
</dbReference>
<dbReference type="PANTHER" id="PTHR30146:SF148">
    <property type="entry name" value="HTH-TYPE TRANSCRIPTIONAL REPRESSOR PURR-RELATED"/>
    <property type="match status" value="1"/>
</dbReference>
<evidence type="ECO:0000256" key="4">
    <source>
        <dbReference type="ARBA" id="ARBA00023163"/>
    </source>
</evidence>
<keyword evidence="3" id="KW-0238">DNA-binding</keyword>
<dbReference type="InterPro" id="IPR010982">
    <property type="entry name" value="Lambda_DNA-bd_dom_sf"/>
</dbReference>
<evidence type="ECO:0000256" key="3">
    <source>
        <dbReference type="ARBA" id="ARBA00023125"/>
    </source>
</evidence>
<dbReference type="AlphaFoldDB" id="A0A2U1AX47"/>
<keyword evidence="2" id="KW-0805">Transcription regulation</keyword>
<dbReference type="CDD" id="cd01392">
    <property type="entry name" value="HTH_LacI"/>
    <property type="match status" value="1"/>
</dbReference>
<dbReference type="Gene3D" id="3.40.50.2300">
    <property type="match status" value="2"/>
</dbReference>
<dbReference type="RefSeq" id="WP_116884212.1">
    <property type="nucleotide sequence ID" value="NZ_CABMMC010000096.1"/>
</dbReference>
<dbReference type="CDD" id="cd06267">
    <property type="entry name" value="PBP1_LacI_sugar_binding-like"/>
    <property type="match status" value="1"/>
</dbReference>
<dbReference type="GO" id="GO:0003700">
    <property type="term" value="F:DNA-binding transcription factor activity"/>
    <property type="evidence" value="ECO:0007669"/>
    <property type="project" value="TreeGrafter"/>
</dbReference>
<dbReference type="PROSITE" id="PS50932">
    <property type="entry name" value="HTH_LACI_2"/>
    <property type="match status" value="1"/>
</dbReference>
<dbReference type="Pfam" id="PF13377">
    <property type="entry name" value="Peripla_BP_3"/>
    <property type="match status" value="1"/>
</dbReference>
<reference evidence="5 6" key="1">
    <citation type="submission" date="2018-04" db="EMBL/GenBank/DDBJ databases">
        <title>Genomic Encyclopedia of Type Strains, Phase IV (KMG-IV): sequencing the most valuable type-strain genomes for metagenomic binning, comparative biology and taxonomic classification.</title>
        <authorList>
            <person name="Goeker M."/>
        </authorList>
    </citation>
    <scope>NUCLEOTIDE SEQUENCE [LARGE SCALE GENOMIC DNA]</scope>
    <source>
        <strain evidence="5 6">DSM 14823</strain>
    </source>
</reference>
<dbReference type="EMBL" id="QEKH01000015">
    <property type="protein sequence ID" value="PVY41006.1"/>
    <property type="molecule type" value="Genomic_DNA"/>
</dbReference>
<keyword evidence="4" id="KW-0804">Transcription</keyword>
<proteinExistence type="predicted"/>
<dbReference type="InterPro" id="IPR028082">
    <property type="entry name" value="Peripla_BP_I"/>
</dbReference>
<dbReference type="InterPro" id="IPR000843">
    <property type="entry name" value="HTH_LacI"/>
</dbReference>
<comment type="caution">
    <text evidence="5">The sequence shown here is derived from an EMBL/GenBank/DDBJ whole genome shotgun (WGS) entry which is preliminary data.</text>
</comment>
<dbReference type="Pfam" id="PF00356">
    <property type="entry name" value="LacI"/>
    <property type="match status" value="1"/>
</dbReference>
<evidence type="ECO:0000313" key="6">
    <source>
        <dbReference type="Proteomes" id="UP000245959"/>
    </source>
</evidence>
<evidence type="ECO:0000313" key="5">
    <source>
        <dbReference type="EMBL" id="PVY41006.1"/>
    </source>
</evidence>
<keyword evidence="1" id="KW-0678">Repressor</keyword>
<organism evidence="5 6">
    <name type="scientific">Victivallis vadensis</name>
    <dbReference type="NCBI Taxonomy" id="172901"/>
    <lineage>
        <taxon>Bacteria</taxon>
        <taxon>Pseudomonadati</taxon>
        <taxon>Lentisphaerota</taxon>
        <taxon>Lentisphaeria</taxon>
        <taxon>Victivallales</taxon>
        <taxon>Victivallaceae</taxon>
        <taxon>Victivallis</taxon>
    </lineage>
</organism>
<evidence type="ECO:0000256" key="1">
    <source>
        <dbReference type="ARBA" id="ARBA00022491"/>
    </source>
</evidence>
<dbReference type="SUPFAM" id="SSF53822">
    <property type="entry name" value="Periplasmic binding protein-like I"/>
    <property type="match status" value="1"/>
</dbReference>
<sequence length="363" mass="40197">MHKKNNVTLKTVAETAGCSIAVVSTVLNGARGNTKFSASVRQRILDVAAELGYHPNFASRSLKTRRSMTLGIYVQPKRWRSLSNDYEMAIFRGAEQAARDRRYNLLVLNISSRELPESCAEKIAEARIDGVILIHSDSNAEWIDRLLQVSTNIVAIDQPDAQTGLSRVVFDNRAAIELAVKELVKAGHRRIGFAGGCLAELPRDSFLREEAFRACQRNGLCDSDPALLFNGETCVPRPTVDERYCELEGERSFRYFMALPQPPTAIVAYNSLVGISILREARRSGVEIPRDLSVIGLDYLELINFTDPTLSVIDHVLTEMGRAGTEMLIDLIEQKLSAPALRCFMPVYRPGKTVASPRTAGGE</sequence>
<dbReference type="SMART" id="SM00354">
    <property type="entry name" value="HTH_LACI"/>
    <property type="match status" value="1"/>
</dbReference>
<dbReference type="InterPro" id="IPR046335">
    <property type="entry name" value="LacI/GalR-like_sensor"/>
</dbReference>
<keyword evidence="6" id="KW-1185">Reference proteome</keyword>
<dbReference type="PANTHER" id="PTHR30146">
    <property type="entry name" value="LACI-RELATED TRANSCRIPTIONAL REPRESSOR"/>
    <property type="match status" value="1"/>
</dbReference>
<dbReference type="OrthoDB" id="37081at2"/>
<accession>A0A2U1AX47</accession>
<name>A0A2U1AX47_9BACT</name>
<dbReference type="GeneID" id="78295515"/>
<dbReference type="Proteomes" id="UP000245959">
    <property type="component" value="Unassembled WGS sequence"/>
</dbReference>
<protein>
    <submittedName>
        <fullName evidence="5">LacI family transcriptional regulator</fullName>
    </submittedName>
</protein>
<dbReference type="SUPFAM" id="SSF47413">
    <property type="entry name" value="lambda repressor-like DNA-binding domains"/>
    <property type="match status" value="1"/>
</dbReference>
<gene>
    <name evidence="5" type="ORF">C8D82_11557</name>
</gene>
<evidence type="ECO:0000256" key="2">
    <source>
        <dbReference type="ARBA" id="ARBA00023015"/>
    </source>
</evidence>